<dbReference type="PANTHER" id="PTHR33307:SF6">
    <property type="entry name" value="ALPHA-RHAMNOSIDASE (EUROFUNG)-RELATED"/>
    <property type="match status" value="1"/>
</dbReference>
<dbReference type="Pfam" id="PF17389">
    <property type="entry name" value="Bac_rhamnosid6H"/>
    <property type="match status" value="1"/>
</dbReference>
<dbReference type="InterPro" id="IPR013783">
    <property type="entry name" value="Ig-like_fold"/>
</dbReference>
<comment type="catalytic activity">
    <reaction evidence="1">
        <text>Hydrolysis of terminal non-reducing alpha-L-rhamnose residues in alpha-L-rhamnosides.</text>
        <dbReference type="EC" id="3.2.1.40"/>
    </reaction>
</comment>
<evidence type="ECO:0000313" key="8">
    <source>
        <dbReference type="EMBL" id="MBB5835386.1"/>
    </source>
</evidence>
<evidence type="ECO:0000256" key="3">
    <source>
        <dbReference type="ARBA" id="ARBA00022801"/>
    </source>
</evidence>
<reference evidence="8 9" key="1">
    <citation type="submission" date="2020-08" db="EMBL/GenBank/DDBJ databases">
        <title>Sequencing the genomes of 1000 actinobacteria strains.</title>
        <authorList>
            <person name="Klenk H.-P."/>
        </authorList>
    </citation>
    <scope>NUCLEOTIDE SEQUENCE [LARGE SCALE GENOMIC DNA]</scope>
    <source>
        <strain evidence="8 9">DSM 28967</strain>
    </source>
</reference>
<dbReference type="GO" id="GO:0005975">
    <property type="term" value="P:carbohydrate metabolic process"/>
    <property type="evidence" value="ECO:0007669"/>
    <property type="project" value="InterPro"/>
</dbReference>
<dbReference type="Proteomes" id="UP000549971">
    <property type="component" value="Unassembled WGS sequence"/>
</dbReference>
<dbReference type="Pfam" id="PF17390">
    <property type="entry name" value="Bac_rhamnosid_C"/>
    <property type="match status" value="1"/>
</dbReference>
<evidence type="ECO:0000259" key="6">
    <source>
        <dbReference type="Pfam" id="PF17389"/>
    </source>
</evidence>
<feature type="domain" description="Alpha-L-rhamnosidase C-terminal" evidence="7">
    <location>
        <begin position="763"/>
        <end position="838"/>
    </location>
</feature>
<dbReference type="GO" id="GO:0030596">
    <property type="term" value="F:alpha-L-rhamnosidase activity"/>
    <property type="evidence" value="ECO:0007669"/>
    <property type="project" value="UniProtKB-EC"/>
</dbReference>
<proteinExistence type="predicted"/>
<dbReference type="Gene3D" id="1.50.10.10">
    <property type="match status" value="1"/>
</dbReference>
<comment type="caution">
    <text evidence="8">The sequence shown here is derived from an EMBL/GenBank/DDBJ whole genome shotgun (WGS) entry which is preliminary data.</text>
</comment>
<dbReference type="PIRSF" id="PIRSF010631">
    <property type="entry name" value="A-rhamnsds"/>
    <property type="match status" value="1"/>
</dbReference>
<sequence length="929" mass="99718">MSRSAAPTHLRFDHHTATSPVLGIGTAAPRLSWQTPSADAGWAQTAYELEIVRGDAAPQTHVVESADQVLVAWPGDPLASREQATVRVRVRGVEWSEWSDPAVVEAGLLSTDDWSARFVTPREIGGQDSPAPLLNGEFELPDGIVKARLYATAHGTYVPTLNGRRVGDHELAPGWTAYQFRLRYQTYDVTDLVRSGANQLEFLLGNGWYRGRLGFKDQRALYGDRLAVLAQLEVTTASGEVVVVGSDGEWTARESAITADDIYDGQSTDLRLTSPAATPVDVLDADLGLLVAPDGPPVRITDVLPAKELTTSPAGKLLVDFGQNVVGRVRLTVRGGAAGDEIVLRHAEVLDEGELGVRPLRTAKATDTYVLAGPDEVTLESELTFHGFRYAEVTGVGNLAAEDIEAVVLGSDLTRTGWFESSNETLDRFHENVVWGMRGNFLDVPTDCPQRDERLGWTGDIQVFSPSASFLFDSAGFLTNWLADLAAEQHKDGSVPYVIPDVLRDPGPATAAWGDAATIVPWVVYERTGDSALLARQLPSMKAWVDRMVDLAGENLLWSGGFQFGDWLDPTAPPDNAAAAKADPDVIATAHLARSADVVARAAEVVGDADLAREYGELAAGVRRAFAAEYTTEGGRVLSDAPTTYALALQWALLPTGEQRQGAAERLADLVRASGFRISTGFVGTPLIADALADTGHSDLAYRLLMQTGCPSWLYAVTMGATTVWERWDSMLPDGSINPGQMTSFNHYALGAVADWMHRRVAGLAPGDPGYRTIVVDPLPTAGLTKASARHLTPYGEASVAWNRADGQFRLSVTVPVGSTATVRVPGATDAVSVGHGTHEWTADDPYAEAPPLPADATIRQLMDHEASWDSLVAVAIEKEVVTDDAVLAARLTRYLDQPATQLTSVAGARAFSPSAEALQAELDRLLNR</sequence>
<keyword evidence="9" id="KW-1185">Reference proteome</keyword>
<dbReference type="InterPro" id="IPR035398">
    <property type="entry name" value="Bac_rhamnosid_C"/>
</dbReference>
<evidence type="ECO:0000256" key="2">
    <source>
        <dbReference type="ARBA" id="ARBA00012652"/>
    </source>
</evidence>
<keyword evidence="3 8" id="KW-0378">Hydrolase</keyword>
<dbReference type="InterPro" id="IPR035396">
    <property type="entry name" value="Bac_rhamnosid6H"/>
</dbReference>
<feature type="domain" description="Bacterial alpha-L-rhamnosidase N-terminal" evidence="5">
    <location>
        <begin position="144"/>
        <end position="301"/>
    </location>
</feature>
<dbReference type="Pfam" id="PF08531">
    <property type="entry name" value="Bac_rhamnosid_N"/>
    <property type="match status" value="1"/>
</dbReference>
<evidence type="ECO:0000259" key="4">
    <source>
        <dbReference type="Pfam" id="PF05592"/>
    </source>
</evidence>
<gene>
    <name evidence="8" type="ORF">HDA39_002120</name>
</gene>
<dbReference type="RefSeq" id="WP_184795046.1">
    <property type="nucleotide sequence ID" value="NZ_JACHMY010000001.1"/>
</dbReference>
<protein>
    <recommendedName>
        <fullName evidence="2">alpha-L-rhamnosidase</fullName>
        <ecNumber evidence="2">3.2.1.40</ecNumber>
    </recommendedName>
</protein>
<dbReference type="AlphaFoldDB" id="A0A7W9J4C3"/>
<feature type="domain" description="Alpha-L-rhamnosidase concanavalin-like" evidence="4">
    <location>
        <begin position="312"/>
        <end position="409"/>
    </location>
</feature>
<dbReference type="PANTHER" id="PTHR33307">
    <property type="entry name" value="ALPHA-RHAMNOSIDASE (EUROFUNG)"/>
    <property type="match status" value="1"/>
</dbReference>
<evidence type="ECO:0000256" key="1">
    <source>
        <dbReference type="ARBA" id="ARBA00001445"/>
    </source>
</evidence>
<feature type="domain" description="Alpha-L-rhamnosidase six-hairpin glycosidase" evidence="6">
    <location>
        <begin position="415"/>
        <end position="761"/>
    </location>
</feature>
<dbReference type="Pfam" id="PF25788">
    <property type="entry name" value="Ig_Rha78A_N"/>
    <property type="match status" value="1"/>
</dbReference>
<dbReference type="InterPro" id="IPR008902">
    <property type="entry name" value="Rhamnosid_concanavalin"/>
</dbReference>
<dbReference type="Gene3D" id="2.60.40.10">
    <property type="entry name" value="Immunoglobulins"/>
    <property type="match status" value="1"/>
</dbReference>
<dbReference type="Gene3D" id="2.60.420.10">
    <property type="entry name" value="Maltose phosphorylase, domain 3"/>
    <property type="match status" value="1"/>
</dbReference>
<dbReference type="SUPFAM" id="SSF48208">
    <property type="entry name" value="Six-hairpin glycosidases"/>
    <property type="match status" value="1"/>
</dbReference>
<evidence type="ECO:0000313" key="9">
    <source>
        <dbReference type="Proteomes" id="UP000549971"/>
    </source>
</evidence>
<dbReference type="Gene3D" id="2.60.120.260">
    <property type="entry name" value="Galactose-binding domain-like"/>
    <property type="match status" value="2"/>
</dbReference>
<dbReference type="EMBL" id="JACHMY010000001">
    <property type="protein sequence ID" value="MBB5835386.1"/>
    <property type="molecule type" value="Genomic_DNA"/>
</dbReference>
<organism evidence="8 9">
    <name type="scientific">Kribbella italica</name>
    <dbReference type="NCBI Taxonomy" id="1540520"/>
    <lineage>
        <taxon>Bacteria</taxon>
        <taxon>Bacillati</taxon>
        <taxon>Actinomycetota</taxon>
        <taxon>Actinomycetes</taxon>
        <taxon>Propionibacteriales</taxon>
        <taxon>Kribbellaceae</taxon>
        <taxon>Kribbella</taxon>
    </lineage>
</organism>
<evidence type="ECO:0000259" key="7">
    <source>
        <dbReference type="Pfam" id="PF17390"/>
    </source>
</evidence>
<dbReference type="EC" id="3.2.1.40" evidence="2"/>
<evidence type="ECO:0000259" key="5">
    <source>
        <dbReference type="Pfam" id="PF08531"/>
    </source>
</evidence>
<dbReference type="InterPro" id="IPR008928">
    <property type="entry name" value="6-hairpin_glycosidase_sf"/>
</dbReference>
<dbReference type="InterPro" id="IPR016007">
    <property type="entry name" value="Alpha_rhamnosid"/>
</dbReference>
<dbReference type="InterPro" id="IPR012341">
    <property type="entry name" value="6hp_glycosidase-like_sf"/>
</dbReference>
<accession>A0A7W9J4C3</accession>
<dbReference type="InterPro" id="IPR013737">
    <property type="entry name" value="Bac_rhamnosid_N"/>
</dbReference>
<keyword evidence="8" id="KW-0326">Glycosidase</keyword>
<name>A0A7W9J4C3_9ACTN</name>
<dbReference type="Pfam" id="PF05592">
    <property type="entry name" value="Bac_rhamnosid"/>
    <property type="match status" value="1"/>
</dbReference>